<dbReference type="ExpressionAtlas" id="A0A2K3DMK1">
    <property type="expression patterns" value="baseline"/>
</dbReference>
<evidence type="ECO:0000313" key="5">
    <source>
        <dbReference type="EMBL" id="PNW81774.1"/>
    </source>
</evidence>
<evidence type="ECO:0000256" key="3">
    <source>
        <dbReference type="SAM" id="Phobius"/>
    </source>
</evidence>
<dbReference type="PANTHER" id="PTHR10161">
    <property type="entry name" value="TARTRATE-RESISTANT ACID PHOSPHATASE TYPE 5"/>
    <property type="match status" value="1"/>
</dbReference>
<protein>
    <recommendedName>
        <fullName evidence="4">Calcineurin-like phosphoesterase domain-containing protein</fullName>
    </recommendedName>
</protein>
<name>A0A2K3DMK1_CHLRE</name>
<dbReference type="EMBL" id="CM008967">
    <property type="protein sequence ID" value="PNW81774.1"/>
    <property type="molecule type" value="Genomic_DNA"/>
</dbReference>
<sequence length="435" mass="47920">MAALGNGSQHTALRADYDLEDEDRFFISGVEKAGAKRNTYELQLKRKKLIVGLGISIGVVGLVALILGLAYGLSRRKLDYVCPRTYDASKTDLVFFVVGDWGRAGNDNQRRTARLMADVAGCMPPAFVVSTGDNFYPSGIRSVDDVQFDESFRNIYTAKELQVPWYVVMGNHDYGDAVDVSLLNTGQCLASPSGPDQCAGKCCYSPWWQVQPGFQARDARWNASMGGVVTRRIALPPDAATGAPRSLDLVMLDTTPIIYQYAGASWVDFLNGFNAQDADAIKSSLQQQLNASYANGSAAAGGSSWRLVVGHHPVRSYGRHCTQPDAYDCDDMLFMRPWLKRFRVAAYINGHEHDQQLIKSADDPVHYITSGAGSDTRKGEFDDLDMDTRTRDALFLSDTQGFVAVVLSGSQMRVHFYTTEQSGPTYTRIIPQPAW</sequence>
<dbReference type="AlphaFoldDB" id="A0A2K3DMK1"/>
<dbReference type="Proteomes" id="UP000006906">
    <property type="component" value="Chromosome 6"/>
</dbReference>
<evidence type="ECO:0000256" key="1">
    <source>
        <dbReference type="ARBA" id="ARBA00022729"/>
    </source>
</evidence>
<dbReference type="FunCoup" id="A0A2K3DMK1">
    <property type="interactions" value="199"/>
</dbReference>
<dbReference type="GO" id="GO:0003993">
    <property type="term" value="F:acid phosphatase activity"/>
    <property type="evidence" value="ECO:0000318"/>
    <property type="project" value="GO_Central"/>
</dbReference>
<gene>
    <name evidence="5" type="ORF">CHLRE_06g259650v5</name>
</gene>
<keyword evidence="2" id="KW-0378">Hydrolase</keyword>
<evidence type="ECO:0000259" key="4">
    <source>
        <dbReference type="Pfam" id="PF00149"/>
    </source>
</evidence>
<feature type="domain" description="Calcineurin-like phosphoesterase" evidence="4">
    <location>
        <begin position="95"/>
        <end position="354"/>
    </location>
</feature>
<dbReference type="KEGG" id="cre:CHLRE_06g259650v5"/>
<evidence type="ECO:0000256" key="2">
    <source>
        <dbReference type="ARBA" id="ARBA00022801"/>
    </source>
</evidence>
<dbReference type="InterPro" id="IPR051558">
    <property type="entry name" value="Metallophosphoesterase_PAP"/>
</dbReference>
<organism evidence="5 6">
    <name type="scientific">Chlamydomonas reinhardtii</name>
    <name type="common">Chlamydomonas smithii</name>
    <dbReference type="NCBI Taxonomy" id="3055"/>
    <lineage>
        <taxon>Eukaryota</taxon>
        <taxon>Viridiplantae</taxon>
        <taxon>Chlorophyta</taxon>
        <taxon>core chlorophytes</taxon>
        <taxon>Chlorophyceae</taxon>
        <taxon>CS clade</taxon>
        <taxon>Chlamydomonadales</taxon>
        <taxon>Chlamydomonadaceae</taxon>
        <taxon>Chlamydomonas</taxon>
    </lineage>
</organism>
<dbReference type="PANTHER" id="PTHR10161:SF14">
    <property type="entry name" value="TARTRATE-RESISTANT ACID PHOSPHATASE TYPE 5"/>
    <property type="match status" value="1"/>
</dbReference>
<feature type="transmembrane region" description="Helical" evidence="3">
    <location>
        <begin position="49"/>
        <end position="73"/>
    </location>
</feature>
<dbReference type="GeneID" id="5722061"/>
<keyword evidence="1" id="KW-0732">Signal</keyword>
<evidence type="ECO:0000313" key="6">
    <source>
        <dbReference type="Proteomes" id="UP000006906"/>
    </source>
</evidence>
<dbReference type="Pfam" id="PF00149">
    <property type="entry name" value="Metallophos"/>
    <property type="match status" value="1"/>
</dbReference>
<dbReference type="PaxDb" id="3055-EDP08574"/>
<dbReference type="OrthoDB" id="411211at2759"/>
<dbReference type="InParanoid" id="A0A2K3DMK1"/>
<dbReference type="GO" id="GO:0008199">
    <property type="term" value="F:ferric iron binding"/>
    <property type="evidence" value="ECO:0000318"/>
    <property type="project" value="GO_Central"/>
</dbReference>
<dbReference type="Gene3D" id="3.60.21.10">
    <property type="match status" value="1"/>
</dbReference>
<dbReference type="SUPFAM" id="SSF56300">
    <property type="entry name" value="Metallo-dependent phosphatases"/>
    <property type="match status" value="1"/>
</dbReference>
<keyword evidence="3" id="KW-1133">Transmembrane helix</keyword>
<keyword evidence="3" id="KW-0812">Transmembrane</keyword>
<dbReference type="GO" id="GO:0008198">
    <property type="term" value="F:ferrous iron binding"/>
    <property type="evidence" value="ECO:0000318"/>
    <property type="project" value="GO_Central"/>
</dbReference>
<accession>A0A2K3DMK1</accession>
<dbReference type="OMA" id="GFCIHEL"/>
<proteinExistence type="predicted"/>
<dbReference type="InterPro" id="IPR004843">
    <property type="entry name" value="Calcineurin-like_PHP"/>
</dbReference>
<reference evidence="5 6" key="1">
    <citation type="journal article" date="2007" name="Science">
        <title>The Chlamydomonas genome reveals the evolution of key animal and plant functions.</title>
        <authorList>
            <person name="Merchant S.S."/>
            <person name="Prochnik S.E."/>
            <person name="Vallon O."/>
            <person name="Harris E.H."/>
            <person name="Karpowicz S.J."/>
            <person name="Witman G.B."/>
            <person name="Terry A."/>
            <person name="Salamov A."/>
            <person name="Fritz-Laylin L.K."/>
            <person name="Marechal-Drouard L."/>
            <person name="Marshall W.F."/>
            <person name="Qu L.H."/>
            <person name="Nelson D.R."/>
            <person name="Sanderfoot A.A."/>
            <person name="Spalding M.H."/>
            <person name="Kapitonov V.V."/>
            <person name="Ren Q."/>
            <person name="Ferris P."/>
            <person name="Lindquist E."/>
            <person name="Shapiro H."/>
            <person name="Lucas S.M."/>
            <person name="Grimwood J."/>
            <person name="Schmutz J."/>
            <person name="Cardol P."/>
            <person name="Cerutti H."/>
            <person name="Chanfreau G."/>
            <person name="Chen C.L."/>
            <person name="Cognat V."/>
            <person name="Croft M.T."/>
            <person name="Dent R."/>
            <person name="Dutcher S."/>
            <person name="Fernandez E."/>
            <person name="Fukuzawa H."/>
            <person name="Gonzalez-Ballester D."/>
            <person name="Gonzalez-Halphen D."/>
            <person name="Hallmann A."/>
            <person name="Hanikenne M."/>
            <person name="Hippler M."/>
            <person name="Inwood W."/>
            <person name="Jabbari K."/>
            <person name="Kalanon M."/>
            <person name="Kuras R."/>
            <person name="Lefebvre P.A."/>
            <person name="Lemaire S.D."/>
            <person name="Lobanov A.V."/>
            <person name="Lohr M."/>
            <person name="Manuell A."/>
            <person name="Meier I."/>
            <person name="Mets L."/>
            <person name="Mittag M."/>
            <person name="Mittelmeier T."/>
            <person name="Moroney J.V."/>
            <person name="Moseley J."/>
            <person name="Napoli C."/>
            <person name="Nedelcu A.M."/>
            <person name="Niyogi K."/>
            <person name="Novoselov S.V."/>
            <person name="Paulsen I.T."/>
            <person name="Pazour G."/>
            <person name="Purton S."/>
            <person name="Ral J.P."/>
            <person name="Riano-Pachon D.M."/>
            <person name="Riekhof W."/>
            <person name="Rymarquis L."/>
            <person name="Schroda M."/>
            <person name="Stern D."/>
            <person name="Umen J."/>
            <person name="Willows R."/>
            <person name="Wilson N."/>
            <person name="Zimmer S.L."/>
            <person name="Allmer J."/>
            <person name="Balk J."/>
            <person name="Bisova K."/>
            <person name="Chen C.J."/>
            <person name="Elias M."/>
            <person name="Gendler K."/>
            <person name="Hauser C."/>
            <person name="Lamb M.R."/>
            <person name="Ledford H."/>
            <person name="Long J.C."/>
            <person name="Minagawa J."/>
            <person name="Page M.D."/>
            <person name="Pan J."/>
            <person name="Pootakham W."/>
            <person name="Roje S."/>
            <person name="Rose A."/>
            <person name="Stahlberg E."/>
            <person name="Terauchi A.M."/>
            <person name="Yang P."/>
            <person name="Ball S."/>
            <person name="Bowler C."/>
            <person name="Dieckmann C.L."/>
            <person name="Gladyshev V.N."/>
            <person name="Green P."/>
            <person name="Jorgensen R."/>
            <person name="Mayfield S."/>
            <person name="Mueller-Roeber B."/>
            <person name="Rajamani S."/>
            <person name="Sayre R.T."/>
            <person name="Brokstein P."/>
            <person name="Dubchak I."/>
            <person name="Goodstein D."/>
            <person name="Hornick L."/>
            <person name="Huang Y.W."/>
            <person name="Jhaveri J."/>
            <person name="Luo Y."/>
            <person name="Martinez D."/>
            <person name="Ngau W.C."/>
            <person name="Otillar B."/>
            <person name="Poliakov A."/>
            <person name="Porter A."/>
            <person name="Szajkowski L."/>
            <person name="Werner G."/>
            <person name="Zhou K."/>
            <person name="Grigoriev I.V."/>
            <person name="Rokhsar D.S."/>
            <person name="Grossman A.R."/>
        </authorList>
    </citation>
    <scope>NUCLEOTIDE SEQUENCE [LARGE SCALE GENOMIC DNA]</scope>
    <source>
        <strain evidence="6">CC-503</strain>
    </source>
</reference>
<keyword evidence="3" id="KW-0472">Membrane</keyword>
<keyword evidence="6" id="KW-1185">Reference proteome</keyword>
<dbReference type="InterPro" id="IPR029052">
    <property type="entry name" value="Metallo-depent_PP-like"/>
</dbReference>
<dbReference type="RefSeq" id="XP_042923477.1">
    <property type="nucleotide sequence ID" value="XM_043062771.1"/>
</dbReference>
<dbReference type="STRING" id="3055.A0A2K3DMK1"/>
<dbReference type="Gramene" id="PNW81774">
    <property type="protein sequence ID" value="PNW81774"/>
    <property type="gene ID" value="CHLRE_06g259650v5"/>
</dbReference>